<dbReference type="Pfam" id="PF05860">
    <property type="entry name" value="TPS"/>
    <property type="match status" value="1"/>
</dbReference>
<feature type="compositionally biased region" description="Polar residues" evidence="1">
    <location>
        <begin position="1361"/>
        <end position="1373"/>
    </location>
</feature>
<comment type="caution">
    <text evidence="3">The sequence shown here is derived from an EMBL/GenBank/DDBJ whole genome shotgun (WGS) entry which is preliminary data.</text>
</comment>
<reference evidence="3 4" key="1">
    <citation type="submission" date="2020-07" db="EMBL/GenBank/DDBJ databases">
        <title>Diversity of carbapenemase encoding genes among Pseudomonas putida group clinical isolates in a tertiary Brazilian hospital.</title>
        <authorList>
            <person name="Alberto-Lei F."/>
            <person name="Nodari C.S."/>
            <person name="Streling A.P."/>
            <person name="Paulino J.T."/>
            <person name="Bessa-Neto F.O."/>
            <person name="Cayo R."/>
            <person name="Gales A.C."/>
        </authorList>
    </citation>
    <scope>NUCLEOTIDE SEQUENCE [LARGE SCALE GENOMIC DNA]</scope>
    <source>
        <strain evidence="3 4">14802</strain>
    </source>
</reference>
<evidence type="ECO:0000313" key="4">
    <source>
        <dbReference type="Proteomes" id="UP000541770"/>
    </source>
</evidence>
<evidence type="ECO:0000313" key="3">
    <source>
        <dbReference type="EMBL" id="MBA6067294.1"/>
    </source>
</evidence>
<dbReference type="Proteomes" id="UP000541770">
    <property type="component" value="Unassembled WGS sequence"/>
</dbReference>
<evidence type="ECO:0000259" key="2">
    <source>
        <dbReference type="SMART" id="SM00912"/>
    </source>
</evidence>
<organism evidence="3 4">
    <name type="scientific">Pseudomonas mosselii</name>
    <dbReference type="NCBI Taxonomy" id="78327"/>
    <lineage>
        <taxon>Bacteria</taxon>
        <taxon>Pseudomonadati</taxon>
        <taxon>Pseudomonadota</taxon>
        <taxon>Gammaproteobacteria</taxon>
        <taxon>Pseudomonadales</taxon>
        <taxon>Pseudomonadaceae</taxon>
        <taxon>Pseudomonas</taxon>
    </lineage>
</organism>
<dbReference type="NCBIfam" id="TIGR01901">
    <property type="entry name" value="adhes_NPXG"/>
    <property type="match status" value="1"/>
</dbReference>
<dbReference type="SMART" id="SM00912">
    <property type="entry name" value="Haemagg_act"/>
    <property type="match status" value="1"/>
</dbReference>
<protein>
    <submittedName>
        <fullName evidence="3">Hemagglutinin repeat-containing protein</fullName>
    </submittedName>
</protein>
<name>A0A7W2Q056_9PSED</name>
<dbReference type="InterPro" id="IPR011050">
    <property type="entry name" value="Pectin_lyase_fold/virulence"/>
</dbReference>
<dbReference type="InterPro" id="IPR025157">
    <property type="entry name" value="Hemagglutinin_rpt"/>
</dbReference>
<sequence>MSHINAINSLLKIPANDYSISYITCEVLMQNPAPKTSPDTLRWAVFLALLGTTQVQAQGALTPAPGPGGTPIIDNGHGVPVIDIVAPNASGLSHNQFLDYNVGRQGLVLNNALQAGQSQLAGQLGANPQFQGQAASTILNEVISQNASKIEGAQEIFGQKADYLLANPNGITVNGGSFINTTRAGFVVGNAHVQDGQVKHLDSRDARGALNVLGRGLSNGEGALALTAPRIDAKGLLLAKDDLNLTVGRNTVDAENRAVLQHLPGVSGSIDASLLGSMRAGQIRIVSTAEGAGVQIGGMNLHAERGDLSIQSAGNLVVQGDELLQTNLTSSNGKLALSAAHDLQFTAANGKGRQVELNAGKNLTLDTITRETLQKDPVDWVKKSWFVTTESRKGLTETTDRKIVSSRLVAQDDLDLLAGNDLTLTAAQLEAGSTLNLRSGNKMTIGAGLESRDTKEQHSHTIYLDRTDTDGTSHTEQVKASTLKGNKLVAHAGSDMQVSGSHLNAKHHLQLDSKGDLTIESAEENDQGHRITGVRDFVASAGETATDSGQYSAKIGYEHLHKDENTALTRQVASSVSAGTVSLASARKLTLKGSEVQANADSLTANANDIELAAAYDNESRHTLDTTRGAALSATIGTERVGVSIDGYQGPTVELQSQSTVQRSTLKSSGDMKIDAAKLVTSAAQVQAQGSLEINADTIDNQAAADTTVRETLLSKWDGGLGVSADYAYVTDRAKYAFDHLRQLATGQKAESTLNDSQKPNLEAKLALEHQSLKQRDTTSTAQVSTFEAGRVIVQAYDSIKDEGTDYNAKAGDLRIVAGEHQMLAASDRTTRETSRVNAGGNLRVDSKTLTDVNGTLEGHGGSEASLGETTLARIGSLQGKHGVQVALTGNGHYEGTHIDGGEGAVRLDSQGDLTLAAVHDRTVEKTTTLDAGLALKAGVNLIGANGGAQGTLKHHTHEAQNSKARVAQIDSKHEVGLSSHGDLRLEGTRIGSGTVATGDITLHSEGLLTVAAASDTETKVGGTWGGKLDGSGSAVGGGLGAEGTFARTSQEKRTAVGATFDSNGAVQLTSLASNDAALNVQGLQASARKIGLEARNGGVLIEAAGNTEQHDSLDVTLGAGAKLSAIGLGGANALVQLELDTRNNTTWSDSRLRADTVELQSKGDTRIEGAQVEAHHVAGEIGGDLLVASRKNQTDAKALNADIKMNQKDAADASGDAKPSLADAFDKGDIGEIVSALWSTVTDKVTPAIKGGLSRKLDDTVTQQTTLSGTQGIDLGVGGTTHLVGAKVQASDGKVDVGSSITRQNLSGRDYQEDTKVNVDLTPGGLTKSAVGFLTSLFHGKGEGNSNNKPYESSGHDTTTEYVSQIEQGRKR</sequence>
<dbReference type="EMBL" id="JACGDE010000016">
    <property type="protein sequence ID" value="MBA6067294.1"/>
    <property type="molecule type" value="Genomic_DNA"/>
</dbReference>
<evidence type="ECO:0000256" key="1">
    <source>
        <dbReference type="SAM" id="MobiDB-lite"/>
    </source>
</evidence>
<dbReference type="InterPro" id="IPR012334">
    <property type="entry name" value="Pectin_lyas_fold"/>
</dbReference>
<feature type="domain" description="Filamentous haemagglutinin FhaB/tRNA nuclease CdiA-like TPS" evidence="2">
    <location>
        <begin position="76"/>
        <end position="196"/>
    </location>
</feature>
<dbReference type="InterPro" id="IPR008638">
    <property type="entry name" value="FhaB/CdiA-like_TPS"/>
</dbReference>
<accession>A0A7W2Q056</accession>
<gene>
    <name evidence="3" type="ORF">H4C75_21380</name>
</gene>
<feature type="compositionally biased region" description="Polar residues" evidence="1">
    <location>
        <begin position="1345"/>
        <end position="1354"/>
    </location>
</feature>
<dbReference type="Pfam" id="PF13332">
    <property type="entry name" value="Fil_haemagg_2"/>
    <property type="match status" value="4"/>
</dbReference>
<feature type="region of interest" description="Disordered" evidence="1">
    <location>
        <begin position="1342"/>
        <end position="1373"/>
    </location>
</feature>
<dbReference type="GO" id="GO:0003824">
    <property type="term" value="F:catalytic activity"/>
    <property type="evidence" value="ECO:0007669"/>
    <property type="project" value="UniProtKB-ARBA"/>
</dbReference>
<dbReference type="SUPFAM" id="SSF51126">
    <property type="entry name" value="Pectin lyase-like"/>
    <property type="match status" value="1"/>
</dbReference>
<proteinExistence type="predicted"/>
<dbReference type="Gene3D" id="2.160.20.10">
    <property type="entry name" value="Single-stranded right-handed beta-helix, Pectin lyase-like"/>
    <property type="match status" value="1"/>
</dbReference>
<dbReference type="RefSeq" id="WP_182324214.1">
    <property type="nucleotide sequence ID" value="NZ_JACGDE010000016.1"/>
</dbReference>